<protein>
    <submittedName>
        <fullName evidence="1">Uncharacterized protein</fullName>
    </submittedName>
</protein>
<reference evidence="1" key="1">
    <citation type="submission" date="2014-11" db="EMBL/GenBank/DDBJ databases">
        <authorList>
            <person name="Amaro Gonzalez C."/>
        </authorList>
    </citation>
    <scope>NUCLEOTIDE SEQUENCE</scope>
</reference>
<evidence type="ECO:0000313" key="1">
    <source>
        <dbReference type="EMBL" id="JAH43025.1"/>
    </source>
</evidence>
<dbReference type="EMBL" id="GBXM01065552">
    <property type="protein sequence ID" value="JAH43025.1"/>
    <property type="molecule type" value="Transcribed_RNA"/>
</dbReference>
<organism evidence="1">
    <name type="scientific">Anguilla anguilla</name>
    <name type="common">European freshwater eel</name>
    <name type="synonym">Muraena anguilla</name>
    <dbReference type="NCBI Taxonomy" id="7936"/>
    <lineage>
        <taxon>Eukaryota</taxon>
        <taxon>Metazoa</taxon>
        <taxon>Chordata</taxon>
        <taxon>Craniata</taxon>
        <taxon>Vertebrata</taxon>
        <taxon>Euteleostomi</taxon>
        <taxon>Actinopterygii</taxon>
        <taxon>Neopterygii</taxon>
        <taxon>Teleostei</taxon>
        <taxon>Anguilliformes</taxon>
        <taxon>Anguillidae</taxon>
        <taxon>Anguilla</taxon>
    </lineage>
</organism>
<sequence>MAVVPKALLGVLIPIQVFDELHLKHMCFIDCFSTCREVWKPVLNALLLSGTMRRGVSLQHIYKSADLYSMCSVLHTLHVSEIFCFSANICCFSPLVEQIVSLSAIVRNGKFWP</sequence>
<proteinExistence type="predicted"/>
<name>A0A0E9SQT1_ANGAN</name>
<accession>A0A0E9SQT1</accession>
<reference evidence="1" key="2">
    <citation type="journal article" date="2015" name="Fish Shellfish Immunol.">
        <title>Early steps in the European eel (Anguilla anguilla)-Vibrio vulnificus interaction in the gills: Role of the RtxA13 toxin.</title>
        <authorList>
            <person name="Callol A."/>
            <person name="Pajuelo D."/>
            <person name="Ebbesson L."/>
            <person name="Teles M."/>
            <person name="MacKenzie S."/>
            <person name="Amaro C."/>
        </authorList>
    </citation>
    <scope>NUCLEOTIDE SEQUENCE</scope>
</reference>
<dbReference type="AlphaFoldDB" id="A0A0E9SQT1"/>